<proteinExistence type="predicted"/>
<reference evidence="2" key="2">
    <citation type="submission" date="2016-12" db="EMBL/GenBank/DDBJ databases">
        <authorList>
            <person name="Song W.-J."/>
            <person name="Kurnit D.M."/>
        </authorList>
    </citation>
    <scope>NUCLEOTIDE SEQUENCE [LARGE SCALE GENOMIC DNA]</scope>
    <source>
        <strain evidence="2">ATCC 51725</strain>
    </source>
</reference>
<evidence type="ECO:0000313" key="7">
    <source>
        <dbReference type="Proteomes" id="UP000297747"/>
    </source>
</evidence>
<dbReference type="EMBL" id="MSJL01000002">
    <property type="protein sequence ID" value="OLF50698.1"/>
    <property type="molecule type" value="Genomic_DNA"/>
</dbReference>
<sequence>MQTPTKKKRKIVRKLLLLPLFGSMLTFYLVFENLNTYSIYYEEQLATSEKERRDNVIKVTITNLRSLHHKDIPKMYFFTGGLNLIRNFNSSYTPHYPSIEKTTNGYSYLSNDENRYYFDNKLNLRYGTTPPDYKLLDISQVNEEEIKDKIYETIKPVIDAQKKPKLFNLLWLYKLLRK</sequence>
<keyword evidence="1" id="KW-0472">Membrane</keyword>
<dbReference type="AlphaFoldDB" id="A0A1Q8EG12"/>
<reference evidence="5" key="1">
    <citation type="submission" date="2016-12" db="EMBL/GenBank/DDBJ databases">
        <authorList>
            <person name="Gulvik C.A."/>
        </authorList>
    </citation>
    <scope>NUCLEOTIDE SEQUENCE [LARGE SCALE GENOMIC DNA]</scope>
    <source>
        <strain evidence="5">ATCC 51725</strain>
    </source>
</reference>
<keyword evidence="1" id="KW-0812">Transmembrane</keyword>
<dbReference type="EMBL" id="UHEN01000001">
    <property type="protein sequence ID" value="SUN07570.1"/>
    <property type="molecule type" value="Genomic_DNA"/>
</dbReference>
<dbReference type="EMBL" id="SPQA01000006">
    <property type="protein sequence ID" value="TFU31296.1"/>
    <property type="molecule type" value="Genomic_DNA"/>
</dbReference>
<gene>
    <name evidence="2" type="ORF">BU200_00490</name>
    <name evidence="4" type="ORF">E4U01_02780</name>
    <name evidence="3" type="ORF">NCTC12957_01263</name>
</gene>
<reference evidence="4 7" key="4">
    <citation type="submission" date="2019-03" db="EMBL/GenBank/DDBJ databases">
        <title>Diversity of the mouse oral microbiome.</title>
        <authorList>
            <person name="Joseph S."/>
            <person name="Aduse-Opoku J."/>
            <person name="Curtis M."/>
            <person name="Wade W."/>
            <person name="Hashim A."/>
        </authorList>
    </citation>
    <scope>NUCLEOTIDE SEQUENCE [LARGE SCALE GENOMIC DNA]</scope>
    <source>
        <strain evidence="4 7">HT4</strain>
    </source>
</reference>
<accession>A0A1Q8EG12</accession>
<evidence type="ECO:0000313" key="3">
    <source>
        <dbReference type="EMBL" id="SUN07570.1"/>
    </source>
</evidence>
<organism evidence="2 5">
    <name type="scientific">Streptococcus acidominimus</name>
    <dbReference type="NCBI Taxonomy" id="1326"/>
    <lineage>
        <taxon>Bacteria</taxon>
        <taxon>Bacillati</taxon>
        <taxon>Bacillota</taxon>
        <taxon>Bacilli</taxon>
        <taxon>Lactobacillales</taxon>
        <taxon>Streptococcaceae</taxon>
        <taxon>Streptococcus</taxon>
    </lineage>
</organism>
<dbReference type="Proteomes" id="UP000186437">
    <property type="component" value="Unassembled WGS sequence"/>
</dbReference>
<name>A0A1Q8EG12_STRAI</name>
<dbReference type="Proteomes" id="UP000255213">
    <property type="component" value="Unassembled WGS sequence"/>
</dbReference>
<keyword evidence="5" id="KW-1185">Reference proteome</keyword>
<evidence type="ECO:0000313" key="5">
    <source>
        <dbReference type="Proteomes" id="UP000186437"/>
    </source>
</evidence>
<evidence type="ECO:0000313" key="6">
    <source>
        <dbReference type="Proteomes" id="UP000255213"/>
    </source>
</evidence>
<evidence type="ECO:0000256" key="1">
    <source>
        <dbReference type="SAM" id="Phobius"/>
    </source>
</evidence>
<reference evidence="3 6" key="3">
    <citation type="submission" date="2018-06" db="EMBL/GenBank/DDBJ databases">
        <authorList>
            <consortium name="Pathogen Informatics"/>
            <person name="Doyle S."/>
        </authorList>
    </citation>
    <scope>NUCLEOTIDE SEQUENCE [LARGE SCALE GENOMIC DNA]</scope>
    <source>
        <strain evidence="3 6">NCTC12957</strain>
    </source>
</reference>
<dbReference type="Proteomes" id="UP000297747">
    <property type="component" value="Unassembled WGS sequence"/>
</dbReference>
<protein>
    <submittedName>
        <fullName evidence="2">Uncharacterized protein</fullName>
    </submittedName>
</protein>
<evidence type="ECO:0000313" key="2">
    <source>
        <dbReference type="EMBL" id="OLF50698.1"/>
    </source>
</evidence>
<feature type="transmembrane region" description="Helical" evidence="1">
    <location>
        <begin position="12"/>
        <end position="31"/>
    </location>
</feature>
<dbReference type="RefSeq" id="WP_075098282.1">
    <property type="nucleotide sequence ID" value="NZ_CAKOCW010000008.1"/>
</dbReference>
<keyword evidence="1" id="KW-1133">Transmembrane helix</keyword>
<dbReference type="OrthoDB" id="2236057at2"/>
<evidence type="ECO:0000313" key="4">
    <source>
        <dbReference type="EMBL" id="TFU31296.1"/>
    </source>
</evidence>